<evidence type="ECO:0000256" key="1">
    <source>
        <dbReference type="ARBA" id="ARBA00022692"/>
    </source>
</evidence>
<feature type="transmembrane region" description="Helical" evidence="4">
    <location>
        <begin position="55"/>
        <end position="72"/>
    </location>
</feature>
<name>A0A7X9IJ72_9DELT</name>
<feature type="transmembrane region" description="Helical" evidence="4">
    <location>
        <begin position="136"/>
        <end position="159"/>
    </location>
</feature>
<feature type="transmembrane region" description="Helical" evidence="4">
    <location>
        <begin position="92"/>
        <end position="116"/>
    </location>
</feature>
<dbReference type="PROSITE" id="PS50850">
    <property type="entry name" value="MFS"/>
    <property type="match status" value="1"/>
</dbReference>
<protein>
    <submittedName>
        <fullName evidence="6">MFS transporter</fullName>
    </submittedName>
</protein>
<dbReference type="PANTHER" id="PTHR23518:SF2">
    <property type="entry name" value="MAJOR FACILITATOR SUPERFAMILY TRANSPORTER"/>
    <property type="match status" value="1"/>
</dbReference>
<sequence length="160" mass="17808">MILARQFEVFSSLPKMRNLLLAVTLFSLVNSSDVFLIMHAHEQDYSDSAVIGAYALYNLLYTDFAFPLGGLADKFGKRFTLRFGFSAYVLSYLLFARVPVSSILVLGFGIYVLYAASTENVIKAWISELTPKYLRALAFGLLTMLMGLGMLFSSTIAGWL</sequence>
<dbReference type="Proteomes" id="UP000524246">
    <property type="component" value="Unassembled WGS sequence"/>
</dbReference>
<feature type="domain" description="Major facilitator superfamily (MFS) profile" evidence="5">
    <location>
        <begin position="1"/>
        <end position="160"/>
    </location>
</feature>
<dbReference type="PANTHER" id="PTHR23518">
    <property type="entry name" value="C-METHYLTRANSFERASE"/>
    <property type="match status" value="1"/>
</dbReference>
<proteinExistence type="predicted"/>
<reference evidence="6 7" key="1">
    <citation type="journal article" date="2020" name="Biotechnol. Biofuels">
        <title>New insights from the biogas microbiome by comprehensive genome-resolved metagenomics of nearly 1600 species originating from multiple anaerobic digesters.</title>
        <authorList>
            <person name="Campanaro S."/>
            <person name="Treu L."/>
            <person name="Rodriguez-R L.M."/>
            <person name="Kovalovszki A."/>
            <person name="Ziels R.M."/>
            <person name="Maus I."/>
            <person name="Zhu X."/>
            <person name="Kougias P.G."/>
            <person name="Basile A."/>
            <person name="Luo G."/>
            <person name="Schluter A."/>
            <person name="Konstantinidis K.T."/>
            <person name="Angelidaki I."/>
        </authorList>
    </citation>
    <scope>NUCLEOTIDE SEQUENCE [LARGE SCALE GENOMIC DNA]</scope>
    <source>
        <strain evidence="6">AS27yjCOA_65</strain>
    </source>
</reference>
<dbReference type="AlphaFoldDB" id="A0A7X9IJ72"/>
<keyword evidence="1 4" id="KW-0812">Transmembrane</keyword>
<comment type="caution">
    <text evidence="6">The sequence shown here is derived from an EMBL/GenBank/DDBJ whole genome shotgun (WGS) entry which is preliminary data.</text>
</comment>
<evidence type="ECO:0000259" key="5">
    <source>
        <dbReference type="PROSITE" id="PS50850"/>
    </source>
</evidence>
<evidence type="ECO:0000256" key="3">
    <source>
        <dbReference type="ARBA" id="ARBA00023136"/>
    </source>
</evidence>
<keyword evidence="2 4" id="KW-1133">Transmembrane helix</keyword>
<dbReference type="InterPro" id="IPR020846">
    <property type="entry name" value="MFS_dom"/>
</dbReference>
<evidence type="ECO:0000313" key="7">
    <source>
        <dbReference type="Proteomes" id="UP000524246"/>
    </source>
</evidence>
<accession>A0A7X9IJ72</accession>
<dbReference type="InterPro" id="IPR036259">
    <property type="entry name" value="MFS_trans_sf"/>
</dbReference>
<dbReference type="SUPFAM" id="SSF103473">
    <property type="entry name" value="MFS general substrate transporter"/>
    <property type="match status" value="1"/>
</dbReference>
<evidence type="ECO:0000256" key="2">
    <source>
        <dbReference type="ARBA" id="ARBA00022989"/>
    </source>
</evidence>
<dbReference type="Gene3D" id="1.20.1250.20">
    <property type="entry name" value="MFS general substrate transporter like domains"/>
    <property type="match status" value="1"/>
</dbReference>
<gene>
    <name evidence="6" type="ORF">GYA55_01155</name>
</gene>
<keyword evidence="3 4" id="KW-0472">Membrane</keyword>
<evidence type="ECO:0000256" key="4">
    <source>
        <dbReference type="SAM" id="Phobius"/>
    </source>
</evidence>
<evidence type="ECO:0000313" key="6">
    <source>
        <dbReference type="EMBL" id="NMC61754.1"/>
    </source>
</evidence>
<dbReference type="GO" id="GO:0022857">
    <property type="term" value="F:transmembrane transporter activity"/>
    <property type="evidence" value="ECO:0007669"/>
    <property type="project" value="InterPro"/>
</dbReference>
<dbReference type="EMBL" id="JAAZON010000043">
    <property type="protein sequence ID" value="NMC61754.1"/>
    <property type="molecule type" value="Genomic_DNA"/>
</dbReference>
<organism evidence="6 7">
    <name type="scientific">SAR324 cluster bacterium</name>
    <dbReference type="NCBI Taxonomy" id="2024889"/>
    <lineage>
        <taxon>Bacteria</taxon>
        <taxon>Deltaproteobacteria</taxon>
        <taxon>SAR324 cluster</taxon>
    </lineage>
</organism>
<dbReference type="InterPro" id="IPR011701">
    <property type="entry name" value="MFS"/>
</dbReference>
<dbReference type="Pfam" id="PF07690">
    <property type="entry name" value="MFS_1"/>
    <property type="match status" value="1"/>
</dbReference>